<protein>
    <submittedName>
        <fullName evidence="1">DUF3078 domain-containing protein</fullName>
    </submittedName>
</protein>
<dbReference type="Proteomes" id="UP001232001">
    <property type="component" value="Chromosome"/>
</dbReference>
<evidence type="ECO:0000313" key="1">
    <source>
        <dbReference type="EMBL" id="WGH75083.1"/>
    </source>
</evidence>
<dbReference type="RefSeq" id="WP_279650975.1">
    <property type="nucleotide sequence ID" value="NZ_CP122539.1"/>
</dbReference>
<sequence>MKRLFSILLLLCSFTISSQKPQKERVYKTTLTNAPLDKNFTTPVFRGVVSAEILIKKNPPKKWTVIGKYTFLFNQSTFSNWSAGGNNTVAGNMTLDYDFNYKKKRWNWDNKIISAYGLSYVDEQGIRKTEDRFEFNSLLGLKTSKLWFFSFFSNFKTQYSRGYDYKKEPKLAVSDFFSPAYWSFGPGMLWKRNDNARINIAPATARYTFVSDEFSGKYGVAEGKNSIFALGFNLSAYFKSEIMEDVTMESIVAIYSDYFNKPQNIDIDYQLNFFVRINKNLSTNLSLHTIIDDDASSKIQFKEVFGLGLNYIFHKT</sequence>
<dbReference type="InterPro" id="IPR021428">
    <property type="entry name" value="DUF3078"/>
</dbReference>
<dbReference type="EMBL" id="CP122539">
    <property type="protein sequence ID" value="WGH75083.1"/>
    <property type="molecule type" value="Genomic_DNA"/>
</dbReference>
<gene>
    <name evidence="1" type="ORF">P8625_13530</name>
</gene>
<organism evidence="1 2">
    <name type="scientific">Tenacibaculum tangerinum</name>
    <dbReference type="NCBI Taxonomy" id="3038772"/>
    <lineage>
        <taxon>Bacteria</taxon>
        <taxon>Pseudomonadati</taxon>
        <taxon>Bacteroidota</taxon>
        <taxon>Flavobacteriia</taxon>
        <taxon>Flavobacteriales</taxon>
        <taxon>Flavobacteriaceae</taxon>
        <taxon>Tenacibaculum</taxon>
    </lineage>
</organism>
<proteinExistence type="predicted"/>
<dbReference type="Pfam" id="PF11276">
    <property type="entry name" value="DUF3078"/>
    <property type="match status" value="1"/>
</dbReference>
<accession>A0ABY8L0U1</accession>
<name>A0ABY8L0U1_9FLAO</name>
<keyword evidence="2" id="KW-1185">Reference proteome</keyword>
<reference evidence="1 2" key="1">
    <citation type="submission" date="2023-04" db="EMBL/GenBank/DDBJ databases">
        <title>Tenacibaculum tangerinum sp. nov., isolated from sea tidal flat of South Korea.</title>
        <authorList>
            <person name="Lee S.H."/>
            <person name="Kim J.-J."/>
        </authorList>
    </citation>
    <scope>NUCLEOTIDE SEQUENCE [LARGE SCALE GENOMIC DNA]</scope>
    <source>
        <strain evidence="1 2">GRR-S3-23</strain>
    </source>
</reference>
<evidence type="ECO:0000313" key="2">
    <source>
        <dbReference type="Proteomes" id="UP001232001"/>
    </source>
</evidence>